<comment type="cofactor">
    <cofactor evidence="1">
        <name>pyridoxal 5'-phosphate</name>
        <dbReference type="ChEBI" id="CHEBI:597326"/>
    </cofactor>
</comment>
<dbReference type="RefSeq" id="WP_176239532.1">
    <property type="nucleotide sequence ID" value="NZ_AP024412.1"/>
</dbReference>
<dbReference type="EC" id="2.6.1.42" evidence="6"/>
<keyword evidence="8" id="KW-0808">Transferase</keyword>
<dbReference type="GO" id="GO:0004084">
    <property type="term" value="F:branched-chain-amino-acid transaminase activity"/>
    <property type="evidence" value="ECO:0007669"/>
    <property type="project" value="UniProtKB-EC"/>
</dbReference>
<evidence type="ECO:0000256" key="5">
    <source>
        <dbReference type="ARBA" id="ARBA00009320"/>
    </source>
</evidence>
<dbReference type="InterPro" id="IPR036038">
    <property type="entry name" value="Aminotransferase-like"/>
</dbReference>
<dbReference type="InterPro" id="IPR043131">
    <property type="entry name" value="BCAT-like_N"/>
</dbReference>
<evidence type="ECO:0000256" key="3">
    <source>
        <dbReference type="ARBA" id="ARBA00004931"/>
    </source>
</evidence>
<comment type="catalytic activity">
    <reaction evidence="12">
        <text>L-leucine + 2-oxoglutarate = 4-methyl-2-oxopentanoate + L-glutamate</text>
        <dbReference type="Rhea" id="RHEA:18321"/>
        <dbReference type="ChEBI" id="CHEBI:16810"/>
        <dbReference type="ChEBI" id="CHEBI:17865"/>
        <dbReference type="ChEBI" id="CHEBI:29985"/>
        <dbReference type="ChEBI" id="CHEBI:57427"/>
        <dbReference type="EC" id="2.6.1.42"/>
    </reaction>
</comment>
<dbReference type="GO" id="GO:0009098">
    <property type="term" value="P:L-leucine biosynthetic process"/>
    <property type="evidence" value="ECO:0007669"/>
    <property type="project" value="UniProtKB-UniPathway"/>
</dbReference>
<comment type="catalytic activity">
    <reaction evidence="11">
        <text>L-isoleucine + 2-oxoglutarate = (S)-3-methyl-2-oxopentanoate + L-glutamate</text>
        <dbReference type="Rhea" id="RHEA:24801"/>
        <dbReference type="ChEBI" id="CHEBI:16810"/>
        <dbReference type="ChEBI" id="CHEBI:29985"/>
        <dbReference type="ChEBI" id="CHEBI:35146"/>
        <dbReference type="ChEBI" id="CHEBI:58045"/>
        <dbReference type="EC" id="2.6.1.42"/>
    </reaction>
</comment>
<dbReference type="UniPathway" id="UPA00049">
    <property type="reaction ID" value="UER00062"/>
</dbReference>
<comment type="catalytic activity">
    <reaction evidence="10">
        <text>L-valine + 2-oxoglutarate = 3-methyl-2-oxobutanoate + L-glutamate</text>
        <dbReference type="Rhea" id="RHEA:24813"/>
        <dbReference type="ChEBI" id="CHEBI:11851"/>
        <dbReference type="ChEBI" id="CHEBI:16810"/>
        <dbReference type="ChEBI" id="CHEBI:29985"/>
        <dbReference type="ChEBI" id="CHEBI:57762"/>
        <dbReference type="EC" id="2.6.1.42"/>
    </reaction>
</comment>
<evidence type="ECO:0000256" key="8">
    <source>
        <dbReference type="ARBA" id="ARBA00022679"/>
    </source>
</evidence>
<dbReference type="GO" id="GO:0009099">
    <property type="term" value="P:L-valine biosynthetic process"/>
    <property type="evidence" value="ECO:0007669"/>
    <property type="project" value="UniProtKB-UniPathway"/>
</dbReference>
<keyword evidence="9" id="KW-0663">Pyridoxal phosphate</keyword>
<dbReference type="Proteomes" id="UP000620133">
    <property type="component" value="Chromosome"/>
</dbReference>
<dbReference type="AlphaFoldDB" id="A0A7U9XVE0"/>
<accession>A0A7U9XVE0</accession>
<evidence type="ECO:0000256" key="2">
    <source>
        <dbReference type="ARBA" id="ARBA00004824"/>
    </source>
</evidence>
<comment type="pathway">
    <text evidence="2">Amino-acid biosynthesis; L-isoleucine biosynthesis; L-isoleucine from 2-oxobutanoate: step 4/4.</text>
</comment>
<dbReference type="Pfam" id="PF01063">
    <property type="entry name" value="Aminotran_4"/>
    <property type="match status" value="1"/>
</dbReference>
<keyword evidence="15" id="KW-1185">Reference proteome</keyword>
<dbReference type="PANTHER" id="PTHR42825">
    <property type="entry name" value="AMINO ACID AMINOTRANSFERASE"/>
    <property type="match status" value="1"/>
</dbReference>
<feature type="modified residue" description="N6-(pyridoxal phosphate)lysine" evidence="13">
    <location>
        <position position="179"/>
    </location>
</feature>
<dbReference type="KEGG" id="manr:MPAN_009620"/>
<protein>
    <recommendedName>
        <fullName evidence="6">branched-chain-amino-acid transaminase</fullName>
        <ecNumber evidence="6">2.6.1.42</ecNumber>
    </recommendedName>
</protein>
<sequence>MENKAKGFTYVKTPFNYISFYEDGKWSEGVLREEDTITISSTSTALHYGQEAFEGLKAYRRKDGNINLFRVLDNAKRFQMSCERMMMPKIPYDIFIEAVKMTVLANNEFVPPYGSNSTLYIRPFMIGVGANLGLRPAKKYIFSVVVSPVSSYFEGPLKPVDMITSSIDRAAPHGTGHVKVGGNYAASLYAQVEAREKGYADTIFLDPATHTKIEEVGAANFFGITHEKAYITPKSPSILDSITNRTLRHIAFHMLALDVQECDIDIDALDHIDEAGACGTAAVVTPIGTITHLGHKHQFKYHKEMGPITKELYRIITGIQTGDIPDPSNWITILKV</sequence>
<evidence type="ECO:0000313" key="14">
    <source>
        <dbReference type="EMBL" id="BCR36069.1"/>
    </source>
</evidence>
<reference evidence="14" key="1">
    <citation type="submission" date="2021-01" db="EMBL/GenBank/DDBJ databases">
        <title>Draft genome sequence of Acholeplasmataceae bacterium strain Mahy22.</title>
        <authorList>
            <person name="Watanabe M."/>
            <person name="Kojima H."/>
            <person name="Fukui M."/>
        </authorList>
    </citation>
    <scope>NUCLEOTIDE SEQUENCE</scope>
    <source>
        <strain evidence="14">Mahy22</strain>
    </source>
</reference>
<dbReference type="NCBIfam" id="TIGR01123">
    <property type="entry name" value="ilvE_II"/>
    <property type="match status" value="1"/>
</dbReference>
<evidence type="ECO:0000313" key="15">
    <source>
        <dbReference type="Proteomes" id="UP000620133"/>
    </source>
</evidence>
<evidence type="ECO:0000256" key="7">
    <source>
        <dbReference type="ARBA" id="ARBA00022576"/>
    </source>
</evidence>
<evidence type="ECO:0000256" key="4">
    <source>
        <dbReference type="ARBA" id="ARBA00005072"/>
    </source>
</evidence>
<evidence type="ECO:0000256" key="6">
    <source>
        <dbReference type="ARBA" id="ARBA00013053"/>
    </source>
</evidence>
<evidence type="ECO:0000256" key="11">
    <source>
        <dbReference type="ARBA" id="ARBA00048798"/>
    </source>
</evidence>
<evidence type="ECO:0000256" key="1">
    <source>
        <dbReference type="ARBA" id="ARBA00001933"/>
    </source>
</evidence>
<comment type="pathway">
    <text evidence="4">Amino-acid biosynthesis; L-leucine biosynthesis; L-leucine from 3-methyl-2-oxobutanoate: step 4/4.</text>
</comment>
<name>A0A7U9XVE0_9MOLU</name>
<dbReference type="CDD" id="cd01557">
    <property type="entry name" value="BCAT_beta_family"/>
    <property type="match status" value="1"/>
</dbReference>
<dbReference type="InterPro" id="IPR005786">
    <property type="entry name" value="B_amino_transII"/>
</dbReference>
<proteinExistence type="inferred from homology"/>
<dbReference type="FunFam" id="3.30.470.10:FF:000004">
    <property type="entry name" value="Branched-chain-amino-acid aminotransferase"/>
    <property type="match status" value="1"/>
</dbReference>
<dbReference type="UniPathway" id="UPA00048">
    <property type="reaction ID" value="UER00073"/>
</dbReference>
<dbReference type="InterPro" id="IPR001544">
    <property type="entry name" value="Aminotrans_IV"/>
</dbReference>
<gene>
    <name evidence="14" type="primary">ilvE</name>
    <name evidence="14" type="ORF">MPAN_009620</name>
</gene>
<dbReference type="NCBIfam" id="NF009897">
    <property type="entry name" value="PRK13357.1"/>
    <property type="match status" value="1"/>
</dbReference>
<organism evidence="14 15">
    <name type="scientific">Mariniplasma anaerobium</name>
    <dbReference type="NCBI Taxonomy" id="2735436"/>
    <lineage>
        <taxon>Bacteria</taxon>
        <taxon>Bacillati</taxon>
        <taxon>Mycoplasmatota</taxon>
        <taxon>Mollicutes</taxon>
        <taxon>Acholeplasmatales</taxon>
        <taxon>Acholeplasmataceae</taxon>
        <taxon>Mariniplasma</taxon>
    </lineage>
</organism>
<comment type="pathway">
    <text evidence="3">Amino-acid biosynthesis; L-valine biosynthesis; L-valine from pyruvate: step 4/4.</text>
</comment>
<dbReference type="Gene3D" id="3.30.470.10">
    <property type="match status" value="1"/>
</dbReference>
<keyword evidence="7 14" id="KW-0032">Aminotransferase</keyword>
<dbReference type="InterPro" id="IPR043132">
    <property type="entry name" value="BCAT-like_C"/>
</dbReference>
<evidence type="ECO:0000256" key="10">
    <source>
        <dbReference type="ARBA" id="ARBA00048212"/>
    </source>
</evidence>
<dbReference type="GO" id="GO:0009097">
    <property type="term" value="P:isoleucine biosynthetic process"/>
    <property type="evidence" value="ECO:0007669"/>
    <property type="project" value="UniProtKB-UniPathway"/>
</dbReference>
<evidence type="ECO:0000256" key="13">
    <source>
        <dbReference type="PIRSR" id="PIRSR006468-1"/>
    </source>
</evidence>
<evidence type="ECO:0000256" key="12">
    <source>
        <dbReference type="ARBA" id="ARBA00049229"/>
    </source>
</evidence>
<dbReference type="SUPFAM" id="SSF56752">
    <property type="entry name" value="D-aminoacid aminotransferase-like PLP-dependent enzymes"/>
    <property type="match status" value="1"/>
</dbReference>
<evidence type="ECO:0000256" key="9">
    <source>
        <dbReference type="ARBA" id="ARBA00022898"/>
    </source>
</evidence>
<dbReference type="Gene3D" id="3.20.10.10">
    <property type="entry name" value="D-amino Acid Aminotransferase, subunit A, domain 2"/>
    <property type="match status" value="1"/>
</dbReference>
<dbReference type="EMBL" id="AP024412">
    <property type="protein sequence ID" value="BCR36069.1"/>
    <property type="molecule type" value="Genomic_DNA"/>
</dbReference>
<comment type="similarity">
    <text evidence="5">Belongs to the class-IV pyridoxal-phosphate-dependent aminotransferase family.</text>
</comment>
<dbReference type="InterPro" id="IPR033939">
    <property type="entry name" value="BCAT_family"/>
</dbReference>
<dbReference type="PANTHER" id="PTHR42825:SF2">
    <property type="entry name" value="BRANCHED-CHAIN-AMINO-ACID AMINOTRANSFERASE 3, CHLOROPLASTIC-RELATED"/>
    <property type="match status" value="1"/>
</dbReference>
<dbReference type="PIRSF" id="PIRSF006468">
    <property type="entry name" value="BCAT1"/>
    <property type="match status" value="1"/>
</dbReference>
<dbReference type="UniPathway" id="UPA00047">
    <property type="reaction ID" value="UER00058"/>
</dbReference>